<keyword evidence="1" id="KW-0812">Transmembrane</keyword>
<dbReference type="RefSeq" id="WP_223097701.1">
    <property type="nucleotide sequence ID" value="NZ_CP061913.1"/>
</dbReference>
<dbReference type="EMBL" id="JBHMCA010000007">
    <property type="protein sequence ID" value="MFB9441711.1"/>
    <property type="molecule type" value="Genomic_DNA"/>
</dbReference>
<gene>
    <name evidence="2" type="ORF">ACFFTR_01260</name>
</gene>
<keyword evidence="1" id="KW-0472">Membrane</keyword>
<feature type="transmembrane region" description="Helical" evidence="1">
    <location>
        <begin position="29"/>
        <end position="54"/>
    </location>
</feature>
<comment type="caution">
    <text evidence="2">The sequence shown here is derived from an EMBL/GenBank/DDBJ whole genome shotgun (WGS) entry which is preliminary data.</text>
</comment>
<keyword evidence="1" id="KW-1133">Transmembrane helix</keyword>
<accession>A0ABV5LYS1</accession>
<organism evidence="2 3">
    <name type="scientific">Dactylosporangium vinaceum</name>
    <dbReference type="NCBI Taxonomy" id="53362"/>
    <lineage>
        <taxon>Bacteria</taxon>
        <taxon>Bacillati</taxon>
        <taxon>Actinomycetota</taxon>
        <taxon>Actinomycetes</taxon>
        <taxon>Micromonosporales</taxon>
        <taxon>Micromonosporaceae</taxon>
        <taxon>Dactylosporangium</taxon>
    </lineage>
</organism>
<evidence type="ECO:0000313" key="3">
    <source>
        <dbReference type="Proteomes" id="UP001589608"/>
    </source>
</evidence>
<sequence>MYVVIPAVLAALKLTDVIDWSWWWVLSPLWVLLALMLVVAAGCALLLLAGVGALEHWLRRWRRTEGQ</sequence>
<evidence type="ECO:0008006" key="4">
    <source>
        <dbReference type="Google" id="ProtNLM"/>
    </source>
</evidence>
<keyword evidence="3" id="KW-1185">Reference proteome</keyword>
<protein>
    <recommendedName>
        <fullName evidence="4">Transmembrane protein</fullName>
    </recommendedName>
</protein>
<proteinExistence type="predicted"/>
<evidence type="ECO:0000313" key="2">
    <source>
        <dbReference type="EMBL" id="MFB9441711.1"/>
    </source>
</evidence>
<reference evidence="2 3" key="1">
    <citation type="submission" date="2024-09" db="EMBL/GenBank/DDBJ databases">
        <authorList>
            <person name="Sun Q."/>
            <person name="Mori K."/>
        </authorList>
    </citation>
    <scope>NUCLEOTIDE SEQUENCE [LARGE SCALE GENOMIC DNA]</scope>
    <source>
        <strain evidence="2 3">JCM 3307</strain>
    </source>
</reference>
<evidence type="ECO:0000256" key="1">
    <source>
        <dbReference type="SAM" id="Phobius"/>
    </source>
</evidence>
<dbReference type="Pfam" id="PF10269">
    <property type="entry name" value="Tmemb_185A"/>
    <property type="match status" value="1"/>
</dbReference>
<dbReference type="InterPro" id="IPR019396">
    <property type="entry name" value="TM_Fragile-X-F-assoc"/>
</dbReference>
<name>A0ABV5LYS1_9ACTN</name>
<dbReference type="Proteomes" id="UP001589608">
    <property type="component" value="Unassembled WGS sequence"/>
</dbReference>